<comment type="similarity">
    <text evidence="3">Belongs to the peptidase M50B family.</text>
</comment>
<feature type="domain" description="Peptidase M50" evidence="12">
    <location>
        <begin position="14"/>
        <end position="123"/>
    </location>
</feature>
<organism evidence="13 14">
    <name type="scientific">Dyella psychrodurans</name>
    <dbReference type="NCBI Taxonomy" id="1927960"/>
    <lineage>
        <taxon>Bacteria</taxon>
        <taxon>Pseudomonadati</taxon>
        <taxon>Pseudomonadota</taxon>
        <taxon>Gammaproteobacteria</taxon>
        <taxon>Lysobacterales</taxon>
        <taxon>Rhodanobacteraceae</taxon>
        <taxon>Dyella</taxon>
    </lineage>
</organism>
<name>A0A370XBR5_9GAMM</name>
<feature type="transmembrane region" description="Helical" evidence="11">
    <location>
        <begin position="204"/>
        <end position="223"/>
    </location>
</feature>
<dbReference type="Proteomes" id="UP000255334">
    <property type="component" value="Unassembled WGS sequence"/>
</dbReference>
<sequence length="224" mass="23390">MLFHLVDALVSLYIATFMCVAVHELGHFAVARCVGVRPTALVIGSGPLLWGRVGRDGVSYQVGWVPLGGHIRLGKAESDLDAIDHAEPHEGGLDVNLSKILAIVAAGPGANIAFAFGLMAVLHHLLHVDNVAAGSVGLGTALGLLTANVFLIYGVYNLLPFPDTDGGLLVRSVISSVHSCPMDDVLPSAHVVRALRAINSWTNFAVDIYVTVLSVAITGLAFGA</sequence>
<comment type="cofactor">
    <cofactor evidence="1">
        <name>Zn(2+)</name>
        <dbReference type="ChEBI" id="CHEBI:29105"/>
    </cofactor>
</comment>
<evidence type="ECO:0000256" key="9">
    <source>
        <dbReference type="ARBA" id="ARBA00023049"/>
    </source>
</evidence>
<evidence type="ECO:0000256" key="3">
    <source>
        <dbReference type="ARBA" id="ARBA00007931"/>
    </source>
</evidence>
<evidence type="ECO:0000256" key="7">
    <source>
        <dbReference type="ARBA" id="ARBA00022833"/>
    </source>
</evidence>
<evidence type="ECO:0000256" key="6">
    <source>
        <dbReference type="ARBA" id="ARBA00022801"/>
    </source>
</evidence>
<protein>
    <recommendedName>
        <fullName evidence="12">Peptidase M50 domain-containing protein</fullName>
    </recommendedName>
</protein>
<evidence type="ECO:0000256" key="8">
    <source>
        <dbReference type="ARBA" id="ARBA00022989"/>
    </source>
</evidence>
<keyword evidence="4" id="KW-0645">Protease</keyword>
<dbReference type="Pfam" id="PF02163">
    <property type="entry name" value="Peptidase_M50"/>
    <property type="match status" value="1"/>
</dbReference>
<evidence type="ECO:0000256" key="1">
    <source>
        <dbReference type="ARBA" id="ARBA00001947"/>
    </source>
</evidence>
<feature type="transmembrane region" description="Helical" evidence="11">
    <location>
        <begin position="134"/>
        <end position="156"/>
    </location>
</feature>
<gene>
    <name evidence="13" type="ORF">DWU99_00895</name>
</gene>
<reference evidence="13 14" key="1">
    <citation type="submission" date="2018-07" db="EMBL/GenBank/DDBJ databases">
        <title>Dyella monticola sp. nov. and Dyella psychrodurans sp. nov. isolated from monsoon evergreen broad-leaved forest soil of Dinghu Mountain, China.</title>
        <authorList>
            <person name="Gao Z."/>
            <person name="Qiu L."/>
        </authorList>
    </citation>
    <scope>NUCLEOTIDE SEQUENCE [LARGE SCALE GENOMIC DNA]</scope>
    <source>
        <strain evidence="13 14">4MSK11</strain>
    </source>
</reference>
<dbReference type="RefSeq" id="WP_115476114.1">
    <property type="nucleotide sequence ID" value="NZ_QRBF01000001.1"/>
</dbReference>
<comment type="caution">
    <text evidence="13">The sequence shown here is derived from an EMBL/GenBank/DDBJ whole genome shotgun (WGS) entry which is preliminary data.</text>
</comment>
<dbReference type="GO" id="GO:0016020">
    <property type="term" value="C:membrane"/>
    <property type="evidence" value="ECO:0007669"/>
    <property type="project" value="UniProtKB-SubCell"/>
</dbReference>
<dbReference type="InterPro" id="IPR008915">
    <property type="entry name" value="Peptidase_M50"/>
</dbReference>
<dbReference type="PANTHER" id="PTHR42837:SF2">
    <property type="entry name" value="MEMBRANE METALLOPROTEASE ARASP2, CHLOROPLASTIC-RELATED"/>
    <property type="match status" value="1"/>
</dbReference>
<dbReference type="GO" id="GO:0004222">
    <property type="term" value="F:metalloendopeptidase activity"/>
    <property type="evidence" value="ECO:0007669"/>
    <property type="project" value="InterPro"/>
</dbReference>
<keyword evidence="7" id="KW-0862">Zinc</keyword>
<dbReference type="InterPro" id="IPR004387">
    <property type="entry name" value="Pept_M50_Zn"/>
</dbReference>
<dbReference type="OrthoDB" id="9782003at2"/>
<dbReference type="AlphaFoldDB" id="A0A370XBR5"/>
<keyword evidence="9" id="KW-0482">Metalloprotease</keyword>
<accession>A0A370XBR5</accession>
<evidence type="ECO:0000313" key="14">
    <source>
        <dbReference type="Proteomes" id="UP000255334"/>
    </source>
</evidence>
<evidence type="ECO:0000256" key="10">
    <source>
        <dbReference type="ARBA" id="ARBA00023136"/>
    </source>
</evidence>
<dbReference type="PANTHER" id="PTHR42837">
    <property type="entry name" value="REGULATOR OF SIGMA-E PROTEASE RSEP"/>
    <property type="match status" value="1"/>
</dbReference>
<dbReference type="EMBL" id="QRBF01000001">
    <property type="protein sequence ID" value="RDS85863.1"/>
    <property type="molecule type" value="Genomic_DNA"/>
</dbReference>
<dbReference type="GO" id="GO:0006508">
    <property type="term" value="P:proteolysis"/>
    <property type="evidence" value="ECO:0007669"/>
    <property type="project" value="UniProtKB-KW"/>
</dbReference>
<comment type="subcellular location">
    <subcellularLocation>
        <location evidence="2">Membrane</location>
        <topology evidence="2">Multi-pass membrane protein</topology>
    </subcellularLocation>
</comment>
<evidence type="ECO:0000256" key="4">
    <source>
        <dbReference type="ARBA" id="ARBA00022670"/>
    </source>
</evidence>
<keyword evidence="10 11" id="KW-0472">Membrane</keyword>
<evidence type="ECO:0000256" key="5">
    <source>
        <dbReference type="ARBA" id="ARBA00022692"/>
    </source>
</evidence>
<keyword evidence="5 11" id="KW-0812">Transmembrane</keyword>
<evidence type="ECO:0000259" key="12">
    <source>
        <dbReference type="Pfam" id="PF02163"/>
    </source>
</evidence>
<keyword evidence="6" id="KW-0378">Hydrolase</keyword>
<evidence type="ECO:0000256" key="11">
    <source>
        <dbReference type="SAM" id="Phobius"/>
    </source>
</evidence>
<feature type="transmembrane region" description="Helical" evidence="11">
    <location>
        <begin position="100"/>
        <end position="122"/>
    </location>
</feature>
<evidence type="ECO:0000256" key="2">
    <source>
        <dbReference type="ARBA" id="ARBA00004141"/>
    </source>
</evidence>
<keyword evidence="8 11" id="KW-1133">Transmembrane helix</keyword>
<keyword evidence="14" id="KW-1185">Reference proteome</keyword>
<proteinExistence type="inferred from homology"/>
<evidence type="ECO:0000313" key="13">
    <source>
        <dbReference type="EMBL" id="RDS85863.1"/>
    </source>
</evidence>